<reference evidence="2 3" key="1">
    <citation type="submission" date="2019-02" db="EMBL/GenBank/DDBJ databases">
        <title>Jishengella sp. nov., isolated from a root of Zingiber montanum.</title>
        <authorList>
            <person name="Kuncharoen N."/>
            <person name="Kudo T."/>
            <person name="Masahiro Y."/>
            <person name="Ohkuma M."/>
            <person name="Tanasupawat S."/>
        </authorList>
    </citation>
    <scope>NUCLEOTIDE SEQUENCE [LARGE SCALE GENOMIC DNA]</scope>
    <source>
        <strain evidence="2 3">PLAI 1-1</strain>
    </source>
</reference>
<dbReference type="Pfam" id="PF12315">
    <property type="entry name" value="DA1-like"/>
    <property type="match status" value="1"/>
</dbReference>
<dbReference type="InterPro" id="IPR045218">
    <property type="entry name" value="DA1-like"/>
</dbReference>
<evidence type="ECO:0000259" key="1">
    <source>
        <dbReference type="Pfam" id="PF12315"/>
    </source>
</evidence>
<sequence>MAGDGTPTARGSGYVDRARSCRLCGLRLGTSWWENHLGDRFCLAHRDSPACLLCAAPMRNSATGRYCDACAATAICSTADLRAYLPTVRAGLHRMGVRLRTPIRVRIGTPAELDSAEGATAGTTFGVTHLLNGAATGITVCTGMPRMHFGSTVAHESMHVWIRQRDFPELPTAVEEGLCELTADEWLRRQPDPRAALVRQGMASSPDPVYGEGFRAARAALTGRRMGDLLRHVKRYGALP</sequence>
<dbReference type="RefSeq" id="WP_131300735.1">
    <property type="nucleotide sequence ID" value="NZ_SJJR01000002.1"/>
</dbReference>
<protein>
    <submittedName>
        <fullName evidence="2">Protein DA1</fullName>
    </submittedName>
</protein>
<accession>A0A4R0GPH1</accession>
<evidence type="ECO:0000313" key="2">
    <source>
        <dbReference type="EMBL" id="TCB99634.1"/>
    </source>
</evidence>
<dbReference type="InterPro" id="IPR022087">
    <property type="entry name" value="DA1-like_dom"/>
</dbReference>
<proteinExistence type="predicted"/>
<gene>
    <name evidence="2" type="ORF">E0H26_03490</name>
</gene>
<dbReference type="AlphaFoldDB" id="A0A4R0GPH1"/>
<dbReference type="PANTHER" id="PTHR24209">
    <property type="entry name" value="PROTEIN DA1-RELATED 2"/>
    <property type="match status" value="1"/>
</dbReference>
<dbReference type="OrthoDB" id="1120323at2"/>
<organism evidence="2 3">
    <name type="scientific">Micromonospora zingiberis</name>
    <dbReference type="NCBI Taxonomy" id="2053011"/>
    <lineage>
        <taxon>Bacteria</taxon>
        <taxon>Bacillati</taxon>
        <taxon>Actinomycetota</taxon>
        <taxon>Actinomycetes</taxon>
        <taxon>Micromonosporales</taxon>
        <taxon>Micromonosporaceae</taxon>
        <taxon>Micromonospora</taxon>
    </lineage>
</organism>
<dbReference type="Proteomes" id="UP000292274">
    <property type="component" value="Unassembled WGS sequence"/>
</dbReference>
<comment type="caution">
    <text evidence="2">The sequence shown here is derived from an EMBL/GenBank/DDBJ whole genome shotgun (WGS) entry which is preliminary data.</text>
</comment>
<dbReference type="PANTHER" id="PTHR24209:SF7">
    <property type="entry name" value="PROTEIN DA1-RELATED 2"/>
    <property type="match status" value="1"/>
</dbReference>
<name>A0A4R0GPH1_9ACTN</name>
<keyword evidence="3" id="KW-1185">Reference proteome</keyword>
<feature type="domain" description="Protein DA1-like" evidence="1">
    <location>
        <begin position="135"/>
        <end position="190"/>
    </location>
</feature>
<dbReference type="EMBL" id="SJJR01000002">
    <property type="protein sequence ID" value="TCB99634.1"/>
    <property type="molecule type" value="Genomic_DNA"/>
</dbReference>
<evidence type="ECO:0000313" key="3">
    <source>
        <dbReference type="Proteomes" id="UP000292274"/>
    </source>
</evidence>